<keyword evidence="9" id="KW-0770">Synapse</keyword>
<dbReference type="GO" id="GO:0048488">
    <property type="term" value="P:synaptic vesicle endocytosis"/>
    <property type="evidence" value="ECO:0007669"/>
    <property type="project" value="TreeGrafter"/>
</dbReference>
<dbReference type="PRINTS" id="PR00399">
    <property type="entry name" value="SYNAPTOTAGMN"/>
</dbReference>
<comment type="similarity">
    <text evidence="3">Belongs to the synaptotagmin family.</text>
</comment>
<dbReference type="PANTHER" id="PTHR10024:SF227">
    <property type="entry name" value="SYNAPTOTAGMIN 1"/>
    <property type="match status" value="1"/>
</dbReference>
<feature type="compositionally biased region" description="Basic residues" evidence="12">
    <location>
        <begin position="1"/>
        <end position="10"/>
    </location>
</feature>
<evidence type="ECO:0000256" key="13">
    <source>
        <dbReference type="SAM" id="Phobius"/>
    </source>
</evidence>
<dbReference type="GO" id="GO:0030424">
    <property type="term" value="C:axon"/>
    <property type="evidence" value="ECO:0007669"/>
    <property type="project" value="TreeGrafter"/>
</dbReference>
<accession>A0A814I4Z3</accession>
<dbReference type="SUPFAM" id="SSF49562">
    <property type="entry name" value="C2 domain (Calcium/lipid-binding domain, CaLB)"/>
    <property type="match status" value="2"/>
</dbReference>
<evidence type="ECO:0000259" key="14">
    <source>
        <dbReference type="PROSITE" id="PS50004"/>
    </source>
</evidence>
<feature type="transmembrane region" description="Helical" evidence="13">
    <location>
        <begin position="72"/>
        <end position="93"/>
    </location>
</feature>
<evidence type="ECO:0000256" key="9">
    <source>
        <dbReference type="ARBA" id="ARBA00023018"/>
    </source>
</evidence>
<dbReference type="GO" id="GO:0031045">
    <property type="term" value="C:dense core granule"/>
    <property type="evidence" value="ECO:0007669"/>
    <property type="project" value="TreeGrafter"/>
</dbReference>
<dbReference type="Proteomes" id="UP000663891">
    <property type="component" value="Unassembled WGS sequence"/>
</dbReference>
<evidence type="ECO:0000256" key="4">
    <source>
        <dbReference type="ARBA" id="ARBA00022692"/>
    </source>
</evidence>
<evidence type="ECO:0000256" key="2">
    <source>
        <dbReference type="ARBA" id="ARBA00004254"/>
    </source>
</evidence>
<keyword evidence="7" id="KW-0106">Calcium</keyword>
<evidence type="ECO:0000313" key="15">
    <source>
        <dbReference type="EMBL" id="CAF1019182.1"/>
    </source>
</evidence>
<dbReference type="Gene3D" id="2.60.40.150">
    <property type="entry name" value="C2 domain"/>
    <property type="match status" value="2"/>
</dbReference>
<feature type="compositionally biased region" description="Acidic residues" evidence="12">
    <location>
        <begin position="19"/>
        <end position="37"/>
    </location>
</feature>
<dbReference type="GO" id="GO:0005544">
    <property type="term" value="F:calcium-dependent phospholipid binding"/>
    <property type="evidence" value="ECO:0007669"/>
    <property type="project" value="TreeGrafter"/>
</dbReference>
<protein>
    <recommendedName>
        <fullName evidence="14">C2 domain-containing protein</fullName>
    </recommendedName>
</protein>
<dbReference type="InterPro" id="IPR000008">
    <property type="entry name" value="C2_dom"/>
</dbReference>
<evidence type="ECO:0000256" key="7">
    <source>
        <dbReference type="ARBA" id="ARBA00022837"/>
    </source>
</evidence>
<dbReference type="GO" id="GO:0001786">
    <property type="term" value="F:phosphatidylserine binding"/>
    <property type="evidence" value="ECO:0007669"/>
    <property type="project" value="TreeGrafter"/>
</dbReference>
<feature type="region of interest" description="Disordered" evidence="12">
    <location>
        <begin position="1"/>
        <end position="44"/>
    </location>
</feature>
<dbReference type="GO" id="GO:0048791">
    <property type="term" value="P:calcium ion-regulated exocytosis of neurotransmitter"/>
    <property type="evidence" value="ECO:0007669"/>
    <property type="project" value="TreeGrafter"/>
</dbReference>
<keyword evidence="6" id="KW-0677">Repeat</keyword>
<keyword evidence="10 13" id="KW-0472">Membrane</keyword>
<keyword evidence="8 13" id="KW-1133">Transmembrane helix</keyword>
<evidence type="ECO:0000313" key="16">
    <source>
        <dbReference type="EMBL" id="CAF3611029.1"/>
    </source>
</evidence>
<evidence type="ECO:0000256" key="8">
    <source>
        <dbReference type="ARBA" id="ARBA00022989"/>
    </source>
</evidence>
<evidence type="ECO:0000313" key="17">
    <source>
        <dbReference type="Proteomes" id="UP000663891"/>
    </source>
</evidence>
<dbReference type="PRINTS" id="PR00360">
    <property type="entry name" value="C2DOMAIN"/>
</dbReference>
<evidence type="ECO:0000256" key="6">
    <source>
        <dbReference type="ARBA" id="ARBA00022737"/>
    </source>
</evidence>
<dbReference type="OrthoDB" id="67700at2759"/>
<comment type="caution">
    <text evidence="15">The sequence shown here is derived from an EMBL/GenBank/DDBJ whole genome shotgun (WGS) entry which is preliminary data.</text>
</comment>
<gene>
    <name evidence="16" type="ORF">OKA104_LOCUS7123</name>
    <name evidence="15" type="ORF">VCS650_LOCUS15697</name>
</gene>
<dbReference type="CDD" id="cd08385">
    <property type="entry name" value="C2A_Synaptotagmin-1-5-6-9-10"/>
    <property type="match status" value="1"/>
</dbReference>
<dbReference type="EMBL" id="CAJNON010000137">
    <property type="protein sequence ID" value="CAF1019182.1"/>
    <property type="molecule type" value="Genomic_DNA"/>
</dbReference>
<keyword evidence="5" id="KW-0479">Metal-binding</keyword>
<evidence type="ECO:0000256" key="1">
    <source>
        <dbReference type="ARBA" id="ARBA00001913"/>
    </source>
</evidence>
<comment type="cofactor">
    <cofactor evidence="1">
        <name>Ca(2+)</name>
        <dbReference type="ChEBI" id="CHEBI:29108"/>
    </cofactor>
</comment>
<comment type="subcellular location">
    <subcellularLocation>
        <location evidence="2">Cytoplasmic vesicle</location>
        <location evidence="2">Secretory vesicle</location>
        <location evidence="2">Synaptic vesicle membrane</location>
        <topology evidence="2">Single-pass membrane protein</topology>
    </subcellularLocation>
</comment>
<proteinExistence type="inferred from homology"/>
<dbReference type="SMART" id="SM00239">
    <property type="entry name" value="C2"/>
    <property type="match status" value="2"/>
</dbReference>
<dbReference type="AlphaFoldDB" id="A0A814I4Z3"/>
<dbReference type="InterPro" id="IPR001565">
    <property type="entry name" value="Synaptotagmin"/>
</dbReference>
<dbReference type="PANTHER" id="PTHR10024">
    <property type="entry name" value="SYNAPTOTAGMIN"/>
    <property type="match status" value="1"/>
</dbReference>
<organism evidence="15 17">
    <name type="scientific">Adineta steineri</name>
    <dbReference type="NCBI Taxonomy" id="433720"/>
    <lineage>
        <taxon>Eukaryota</taxon>
        <taxon>Metazoa</taxon>
        <taxon>Spiralia</taxon>
        <taxon>Gnathifera</taxon>
        <taxon>Rotifera</taxon>
        <taxon>Eurotatoria</taxon>
        <taxon>Bdelloidea</taxon>
        <taxon>Adinetida</taxon>
        <taxon>Adinetidae</taxon>
        <taxon>Adineta</taxon>
    </lineage>
</organism>
<evidence type="ECO:0000256" key="10">
    <source>
        <dbReference type="ARBA" id="ARBA00023136"/>
    </source>
</evidence>
<dbReference type="CDD" id="cd08402">
    <property type="entry name" value="C2B_Synaptotagmin-1"/>
    <property type="match status" value="1"/>
</dbReference>
<evidence type="ECO:0000256" key="5">
    <source>
        <dbReference type="ARBA" id="ARBA00022723"/>
    </source>
</evidence>
<sequence>MGIIRHRRFRRQEPVAANDDADEDDYEQGEEGDDDYESATTAGLPLTTTENQFEKAKAIGKDVIEKVPMPPWATIIVIIIVLLALCTCIACCIRRTCRKLWKKKGVKGGKGIDLQAVKSFGLHKEKVQPDIEELATNMEDNEDADSKKSEAPNLGKLEYSLDYDFQKQELKVEVIQAQELPAMDMSGTSDPYVKVYVLPDKKKKFETKVYRKTLNPVFNETFIFKNLAYGEIGGKTLIFAVYDFDRFSRHDQIGEVQIPLNTVDLGKVIREIKDLTPPPGEKEAENKLGDICFSLRYVPTAGKLTITILEAKNLKKMDVGGLSDPYVKLSLMMNGKRLKKKKTSIKKCTLNPYYNESFTFEVPFEQIQKVQLAVTVVDYDRIGTSEPIGKVVLGCNATGTELRHWSDMLASPRRPIAQWHSLKDPEDGKPS</sequence>
<dbReference type="FunFam" id="2.60.40.150:FF:000016">
    <property type="entry name" value="Synaptotagmin 1"/>
    <property type="match status" value="1"/>
</dbReference>
<dbReference type="EMBL" id="CAJOAY010000269">
    <property type="protein sequence ID" value="CAF3611029.1"/>
    <property type="molecule type" value="Genomic_DNA"/>
</dbReference>
<dbReference type="PROSITE" id="PS50004">
    <property type="entry name" value="C2"/>
    <property type="match status" value="2"/>
</dbReference>
<dbReference type="InterPro" id="IPR035892">
    <property type="entry name" value="C2_domain_sf"/>
</dbReference>
<dbReference type="GO" id="GO:0005886">
    <property type="term" value="C:plasma membrane"/>
    <property type="evidence" value="ECO:0007669"/>
    <property type="project" value="TreeGrafter"/>
</dbReference>
<reference evidence="15" key="1">
    <citation type="submission" date="2021-02" db="EMBL/GenBank/DDBJ databases">
        <authorList>
            <person name="Nowell W R."/>
        </authorList>
    </citation>
    <scope>NUCLEOTIDE SEQUENCE</scope>
</reference>
<evidence type="ECO:0000256" key="3">
    <source>
        <dbReference type="ARBA" id="ARBA00006996"/>
    </source>
</evidence>
<evidence type="ECO:0000256" key="12">
    <source>
        <dbReference type="SAM" id="MobiDB-lite"/>
    </source>
</evidence>
<dbReference type="FunFam" id="2.60.40.150:FF:000007">
    <property type="entry name" value="Synaptotagmin 1"/>
    <property type="match status" value="1"/>
</dbReference>
<keyword evidence="4 13" id="KW-0812">Transmembrane</keyword>
<dbReference type="GO" id="GO:0000149">
    <property type="term" value="F:SNARE binding"/>
    <property type="evidence" value="ECO:0007669"/>
    <property type="project" value="TreeGrafter"/>
</dbReference>
<dbReference type="Pfam" id="PF00168">
    <property type="entry name" value="C2"/>
    <property type="match status" value="2"/>
</dbReference>
<dbReference type="GO" id="GO:0030276">
    <property type="term" value="F:clathrin binding"/>
    <property type="evidence" value="ECO:0007669"/>
    <property type="project" value="TreeGrafter"/>
</dbReference>
<feature type="domain" description="C2" evidence="14">
    <location>
        <begin position="287"/>
        <end position="420"/>
    </location>
</feature>
<keyword evidence="11" id="KW-0968">Cytoplasmic vesicle</keyword>
<dbReference type="GO" id="GO:0005509">
    <property type="term" value="F:calcium ion binding"/>
    <property type="evidence" value="ECO:0007669"/>
    <property type="project" value="TreeGrafter"/>
</dbReference>
<dbReference type="Proteomes" id="UP000663881">
    <property type="component" value="Unassembled WGS sequence"/>
</dbReference>
<dbReference type="GO" id="GO:0030672">
    <property type="term" value="C:synaptic vesicle membrane"/>
    <property type="evidence" value="ECO:0007669"/>
    <property type="project" value="UniProtKB-SubCell"/>
</dbReference>
<evidence type="ECO:0000256" key="11">
    <source>
        <dbReference type="ARBA" id="ARBA00023329"/>
    </source>
</evidence>
<name>A0A814I4Z3_9BILA</name>
<feature type="domain" description="C2" evidence="14">
    <location>
        <begin position="153"/>
        <end position="273"/>
    </location>
</feature>